<dbReference type="InterPro" id="IPR051276">
    <property type="entry name" value="Saccharopine_DH-like_oxidrdct"/>
</dbReference>
<dbReference type="InterPro" id="IPR005097">
    <property type="entry name" value="Sacchrp_dh_NADP-bd"/>
</dbReference>
<accession>A0A0G4IIV2</accession>
<dbReference type="GO" id="GO:0009247">
    <property type="term" value="P:glycolipid biosynthetic process"/>
    <property type="evidence" value="ECO:0007669"/>
    <property type="project" value="TreeGrafter"/>
</dbReference>
<dbReference type="PANTHER" id="PTHR12286:SF5">
    <property type="entry name" value="SACCHAROPINE DEHYDROGENASE-LIKE OXIDOREDUCTASE"/>
    <property type="match status" value="1"/>
</dbReference>
<gene>
    <name evidence="4" type="ORF">PBRA_003879</name>
    <name evidence="5" type="ORF">PLBR_LOCUS3651</name>
</gene>
<dbReference type="OMA" id="KRPVQMH"/>
<dbReference type="AlphaFoldDB" id="A0A0G4IIV2"/>
<keyword evidence="2" id="KW-1133">Transmembrane helix</keyword>
<comment type="similarity">
    <text evidence="1">Belongs to the saccharopine dehydrogenase family.</text>
</comment>
<proteinExistence type="inferred from homology"/>
<evidence type="ECO:0000313" key="7">
    <source>
        <dbReference type="Proteomes" id="UP000290189"/>
    </source>
</evidence>
<evidence type="ECO:0000256" key="1">
    <source>
        <dbReference type="ARBA" id="ARBA00038048"/>
    </source>
</evidence>
<keyword evidence="2" id="KW-0812">Transmembrane</keyword>
<dbReference type="GO" id="GO:0005886">
    <property type="term" value="C:plasma membrane"/>
    <property type="evidence" value="ECO:0007669"/>
    <property type="project" value="TreeGrafter"/>
</dbReference>
<organism evidence="4 6">
    <name type="scientific">Plasmodiophora brassicae</name>
    <name type="common">Clubroot disease agent</name>
    <dbReference type="NCBI Taxonomy" id="37360"/>
    <lineage>
        <taxon>Eukaryota</taxon>
        <taxon>Sar</taxon>
        <taxon>Rhizaria</taxon>
        <taxon>Endomyxa</taxon>
        <taxon>Phytomyxea</taxon>
        <taxon>Plasmodiophorida</taxon>
        <taxon>Plasmodiophoridae</taxon>
        <taxon>Plasmodiophora</taxon>
    </lineage>
</organism>
<feature type="domain" description="Saccharopine dehydrogenase NADP binding" evidence="3">
    <location>
        <begin position="10"/>
        <end position="134"/>
    </location>
</feature>
<dbReference type="EMBL" id="OVEO01000005">
    <property type="protein sequence ID" value="SPQ96436.1"/>
    <property type="molecule type" value="Genomic_DNA"/>
</dbReference>
<evidence type="ECO:0000259" key="3">
    <source>
        <dbReference type="Pfam" id="PF03435"/>
    </source>
</evidence>
<dbReference type="GO" id="GO:0005739">
    <property type="term" value="C:mitochondrion"/>
    <property type="evidence" value="ECO:0007669"/>
    <property type="project" value="TreeGrafter"/>
</dbReference>
<dbReference type="EMBL" id="CDSF01000013">
    <property type="protein sequence ID" value="CEO95113.1"/>
    <property type="molecule type" value="Genomic_DNA"/>
</dbReference>
<name>A0A0G4IIV2_PLABS</name>
<reference evidence="5 7" key="2">
    <citation type="submission" date="2018-03" db="EMBL/GenBank/DDBJ databases">
        <authorList>
            <person name="Fogelqvist J."/>
        </authorList>
    </citation>
    <scope>NUCLEOTIDE SEQUENCE [LARGE SCALE GENOMIC DNA]</scope>
</reference>
<dbReference type="SUPFAM" id="SSF51735">
    <property type="entry name" value="NAD(P)-binding Rossmann-fold domains"/>
    <property type="match status" value="1"/>
</dbReference>
<feature type="transmembrane region" description="Helical" evidence="2">
    <location>
        <begin position="270"/>
        <end position="296"/>
    </location>
</feature>
<sequence>MTTTRPIDMVVFGATGFTGRHVVAYVKSLNDASLTVGIAGRSLGALQGVAKQVGIDWPVLVADVNDHKALVAMARQATVVVNCVGPFRFSGRQVVAACIEAGTHYVDISGEPEFLESVQLEFDEEAQRRQVVVVGSCGFDSVPSDIGALFVRQELAKRGATTVASIECFIALRSGPAGYVINFATYESAVFGIANAGNLRKIRRASSAKPSYARLDIVGPKVPVRSPYYFDERVGHWAVPFVGSDASVVRRTAASGAWAASDSAPPCAQFVPYLAISSTVWLCLYLLLGSVFSVLARFRWGRYLLLKFPSVFSAGLVSRQGPTEQQVKGTRFALTFFGKGYSKDAPTGNPPDVDVKAVCEGPDPGYRATSIAVVQCALVICREKATMPTQGGVLTPGAAFLGTSLIDRLHRNGITFTTASK</sequence>
<keyword evidence="6" id="KW-1185">Reference proteome</keyword>
<geneLocation type="mitochondrion" evidence="5"/>
<keyword evidence="5" id="KW-0496">Mitochondrion</keyword>
<protein>
    <recommendedName>
        <fullName evidence="3">Saccharopine dehydrogenase NADP binding domain-containing protein</fullName>
    </recommendedName>
</protein>
<dbReference type="Pfam" id="PF03435">
    <property type="entry name" value="Sacchrp_dh_NADP"/>
    <property type="match status" value="1"/>
</dbReference>
<reference evidence="4 6" key="1">
    <citation type="submission" date="2015-02" db="EMBL/GenBank/DDBJ databases">
        <authorList>
            <person name="Chooi Y.-H."/>
        </authorList>
    </citation>
    <scope>NUCLEOTIDE SEQUENCE [LARGE SCALE GENOMIC DNA]</scope>
    <source>
        <strain evidence="4">E3</strain>
    </source>
</reference>
<evidence type="ECO:0000313" key="5">
    <source>
        <dbReference type="EMBL" id="SPQ96436.1"/>
    </source>
</evidence>
<dbReference type="InterPro" id="IPR036291">
    <property type="entry name" value="NAD(P)-bd_dom_sf"/>
</dbReference>
<dbReference type="Gene3D" id="3.40.50.720">
    <property type="entry name" value="NAD(P)-binding Rossmann-like Domain"/>
    <property type="match status" value="1"/>
</dbReference>
<dbReference type="PANTHER" id="PTHR12286">
    <property type="entry name" value="SACCHAROPINE DEHYDROGENASE-LIKE OXIDOREDUCTASE"/>
    <property type="match status" value="1"/>
</dbReference>
<dbReference type="Proteomes" id="UP000039324">
    <property type="component" value="Unassembled WGS sequence"/>
</dbReference>
<dbReference type="OrthoDB" id="10268090at2759"/>
<evidence type="ECO:0000313" key="6">
    <source>
        <dbReference type="Proteomes" id="UP000039324"/>
    </source>
</evidence>
<dbReference type="Proteomes" id="UP000290189">
    <property type="component" value="Unassembled WGS sequence"/>
</dbReference>
<evidence type="ECO:0000256" key="2">
    <source>
        <dbReference type="SAM" id="Phobius"/>
    </source>
</evidence>
<keyword evidence="2" id="KW-0472">Membrane</keyword>
<evidence type="ECO:0000313" key="4">
    <source>
        <dbReference type="EMBL" id="CEO95113.1"/>
    </source>
</evidence>
<dbReference type="GO" id="GO:0005811">
    <property type="term" value="C:lipid droplet"/>
    <property type="evidence" value="ECO:0007669"/>
    <property type="project" value="TreeGrafter"/>
</dbReference>